<dbReference type="STRING" id="81858.BST23_00915"/>
<reference evidence="2 3" key="1">
    <citation type="submission" date="2017-02" db="EMBL/GenBank/DDBJ databases">
        <title>The new phylogeny of genus Mycobacterium.</title>
        <authorList>
            <person name="Tortoli E."/>
            <person name="Trovato A."/>
            <person name="Cirillo D.M."/>
        </authorList>
    </citation>
    <scope>NUCLEOTIDE SEQUENCE [LARGE SCALE GENOMIC DNA]</scope>
    <source>
        <strain evidence="2 3">FI-09383</strain>
    </source>
</reference>
<proteinExistence type="predicted"/>
<dbReference type="EMBL" id="MVHP01000001">
    <property type="protein sequence ID" value="ORA69250.1"/>
    <property type="molecule type" value="Genomic_DNA"/>
</dbReference>
<dbReference type="OrthoDB" id="4750568at2"/>
<feature type="transmembrane region" description="Helical" evidence="1">
    <location>
        <begin position="133"/>
        <end position="149"/>
    </location>
</feature>
<feature type="transmembrane region" description="Helical" evidence="1">
    <location>
        <begin position="357"/>
        <end position="375"/>
    </location>
</feature>
<evidence type="ECO:0008006" key="4">
    <source>
        <dbReference type="Google" id="ProtNLM"/>
    </source>
</evidence>
<keyword evidence="1" id="KW-0472">Membrane</keyword>
<feature type="transmembrane region" description="Helical" evidence="1">
    <location>
        <begin position="334"/>
        <end position="351"/>
    </location>
</feature>
<feature type="transmembrane region" description="Helical" evidence="1">
    <location>
        <begin position="178"/>
        <end position="195"/>
    </location>
</feature>
<gene>
    <name evidence="2" type="ORF">BST23_00915</name>
</gene>
<accession>A0A0M2ZG59</accession>
<feature type="transmembrane region" description="Helical" evidence="1">
    <location>
        <begin position="294"/>
        <end position="314"/>
    </location>
</feature>
<dbReference type="Proteomes" id="UP000192772">
    <property type="component" value="Unassembled WGS sequence"/>
</dbReference>
<sequence length="414" mass="44974">MTNARLADKRARTFVLVSVGLVVAAIVHLFIVLVAYPSAIYWLSYYVPNYEFGFVRRGLGGEVIRQLSGSHYFPAIYTMMWAPVVIWLGALGVLMWRIVSGGVRSDRRIMLALLVPVLPFSLSYALYSPRPELYGMTALLAFCLLLGRLEKRSSKLVLSACYGIAIAVLALVHEAIPLLLALGAVLAVVVLSKASPPATQRLCSLLAVGPGVAATLLVAVLGRKDLGAQLCAQIPHRLLENPYAASTSLQNAVDYILGRVESKADYHDWMCHFATPMLDATADDGLRLVGEFGLVPLVVSFVVGLLYFAGTTWAIHYLSGVPISVFIDQLRDRVALPLLGLALVVPVFMSGVDWTRWWIVITFDVAIVYIVFATARPEIDRAASRRNISVFVWLVAVLAVVPTGAALHFGGPGL</sequence>
<feature type="transmembrane region" description="Helical" evidence="1">
    <location>
        <begin position="202"/>
        <end position="221"/>
    </location>
</feature>
<feature type="transmembrane region" description="Helical" evidence="1">
    <location>
        <begin position="387"/>
        <end position="409"/>
    </location>
</feature>
<comment type="caution">
    <text evidence="2">The sequence shown here is derived from an EMBL/GenBank/DDBJ whole genome shotgun (WGS) entry which is preliminary data.</text>
</comment>
<feature type="transmembrane region" description="Helical" evidence="1">
    <location>
        <begin position="108"/>
        <end position="127"/>
    </location>
</feature>
<feature type="transmembrane region" description="Helical" evidence="1">
    <location>
        <begin position="12"/>
        <end position="36"/>
    </location>
</feature>
<protein>
    <recommendedName>
        <fullName evidence="4">Glycosyltransferase RgtA/B/C/D-like domain-containing protein</fullName>
    </recommendedName>
</protein>
<evidence type="ECO:0000313" key="2">
    <source>
        <dbReference type="EMBL" id="ORA69250.1"/>
    </source>
</evidence>
<evidence type="ECO:0000256" key="1">
    <source>
        <dbReference type="SAM" id="Phobius"/>
    </source>
</evidence>
<feature type="transmembrane region" description="Helical" evidence="1">
    <location>
        <begin position="156"/>
        <end position="172"/>
    </location>
</feature>
<dbReference type="RefSeq" id="WP_046753885.1">
    <property type="nucleotide sequence ID" value="NZ_JACKTZ010000037.1"/>
</dbReference>
<feature type="transmembrane region" description="Helical" evidence="1">
    <location>
        <begin position="75"/>
        <end position="96"/>
    </location>
</feature>
<keyword evidence="1" id="KW-0812">Transmembrane</keyword>
<organism evidence="2 3">
    <name type="scientific">Mycolicibacterium elephantis</name>
    <dbReference type="NCBI Taxonomy" id="81858"/>
    <lineage>
        <taxon>Bacteria</taxon>
        <taxon>Bacillati</taxon>
        <taxon>Actinomycetota</taxon>
        <taxon>Actinomycetes</taxon>
        <taxon>Mycobacteriales</taxon>
        <taxon>Mycobacteriaceae</taxon>
        <taxon>Mycolicibacterium</taxon>
    </lineage>
</organism>
<evidence type="ECO:0000313" key="3">
    <source>
        <dbReference type="Proteomes" id="UP000192772"/>
    </source>
</evidence>
<keyword evidence="1" id="KW-1133">Transmembrane helix</keyword>
<dbReference type="AlphaFoldDB" id="A0A0M2ZG59"/>
<name>A0A0M2ZG59_9MYCO</name>